<dbReference type="PROSITE" id="PS01162">
    <property type="entry name" value="QOR_ZETA_CRYSTAL"/>
    <property type="match status" value="1"/>
</dbReference>
<feature type="domain" description="Enoyl reductase (ER)" evidence="3">
    <location>
        <begin position="11"/>
        <end position="322"/>
    </location>
</feature>
<dbReference type="Proteomes" id="UP001055247">
    <property type="component" value="Unassembled WGS sequence"/>
</dbReference>
<dbReference type="GO" id="GO:0008270">
    <property type="term" value="F:zinc ion binding"/>
    <property type="evidence" value="ECO:0007669"/>
    <property type="project" value="InterPro"/>
</dbReference>
<dbReference type="GO" id="GO:0003960">
    <property type="term" value="F:quinone reductase (NADPH) activity"/>
    <property type="evidence" value="ECO:0007669"/>
    <property type="project" value="InterPro"/>
</dbReference>
<evidence type="ECO:0000259" key="3">
    <source>
        <dbReference type="SMART" id="SM00829"/>
    </source>
</evidence>
<comment type="caution">
    <text evidence="4">The sequence shown here is derived from an EMBL/GenBank/DDBJ whole genome shotgun (WGS) entry which is preliminary data.</text>
</comment>
<keyword evidence="5" id="KW-1185">Reference proteome</keyword>
<evidence type="ECO:0000313" key="4">
    <source>
        <dbReference type="EMBL" id="GJD89221.1"/>
    </source>
</evidence>
<keyword evidence="2" id="KW-0560">Oxidoreductase</keyword>
<dbReference type="NCBIfam" id="NF008024">
    <property type="entry name" value="PRK10754.1"/>
    <property type="match status" value="1"/>
</dbReference>
<name>A0AAV4ZM49_9HYPH</name>
<dbReference type="GO" id="GO:0070402">
    <property type="term" value="F:NADPH binding"/>
    <property type="evidence" value="ECO:0007669"/>
    <property type="project" value="TreeGrafter"/>
</dbReference>
<protein>
    <submittedName>
        <fullName evidence="4">Quinone oxidoreductase 1</fullName>
    </submittedName>
</protein>
<dbReference type="CDD" id="cd05286">
    <property type="entry name" value="QOR2"/>
    <property type="match status" value="1"/>
</dbReference>
<dbReference type="PANTHER" id="PTHR48106:SF13">
    <property type="entry name" value="QUINONE OXIDOREDUCTASE-RELATED"/>
    <property type="match status" value="1"/>
</dbReference>
<dbReference type="GO" id="GO:0005829">
    <property type="term" value="C:cytosol"/>
    <property type="evidence" value="ECO:0007669"/>
    <property type="project" value="TreeGrafter"/>
</dbReference>
<dbReference type="Gene3D" id="3.40.50.720">
    <property type="entry name" value="NAD(P)-binding Rossmann-like Domain"/>
    <property type="match status" value="1"/>
</dbReference>
<dbReference type="AlphaFoldDB" id="A0AAV4ZM49"/>
<dbReference type="FunFam" id="3.40.50.720:FF:000053">
    <property type="entry name" value="Quinone oxidoreductase 1"/>
    <property type="match status" value="1"/>
</dbReference>
<dbReference type="InterPro" id="IPR020843">
    <property type="entry name" value="ER"/>
</dbReference>
<dbReference type="EMBL" id="BPQO01000010">
    <property type="protein sequence ID" value="GJD89221.1"/>
    <property type="molecule type" value="Genomic_DNA"/>
</dbReference>
<evidence type="ECO:0000256" key="2">
    <source>
        <dbReference type="ARBA" id="ARBA00023002"/>
    </source>
</evidence>
<dbReference type="InterPro" id="IPR002364">
    <property type="entry name" value="Quin_OxRdtase/zeta-crystal_CS"/>
</dbReference>
<dbReference type="InterPro" id="IPR047618">
    <property type="entry name" value="QOR-like"/>
</dbReference>
<sequence>MPKAIRVHEYGGPEVMAYEDVERREPGPGQIRVKLTAIGVNFIDIYFRSGAYKAAQLPFTPGKEGAGTVDAVGEGVTGFKVGDRVATASAEGSYAEEMIVPAAGCVQIPEGVDDATAAAMMLKGLTAEYLLHRTYRVKAGDTILFHAAAGGVGLIACQWAKHLGATVIGTAGSAEKAELARKHGCDHVILYREEDVAKRVREITGGKGVPVVYDGVGQATLMGSLDSLAPLGLLASFGSASGAIQGLDLGLLAPRGSLYVTRPTLFTFASQRPVLEEMARNLFGVVASGAVKIPVHAKRPLAEAQAVHRDLAGRETTGATVMLP</sequence>
<reference evidence="4" key="1">
    <citation type="journal article" date="2016" name="Front. Microbiol.">
        <title>Genome Sequence of the Piezophilic, Mesophilic Sulfate-Reducing Bacterium Desulfovibrio indicus J2T.</title>
        <authorList>
            <person name="Cao J."/>
            <person name="Maignien L."/>
            <person name="Shao Z."/>
            <person name="Alain K."/>
            <person name="Jebbar M."/>
        </authorList>
    </citation>
    <scope>NUCLEOTIDE SEQUENCE</scope>
    <source>
        <strain evidence="4">DSM 16372</strain>
    </source>
</reference>
<dbReference type="InterPro" id="IPR013149">
    <property type="entry name" value="ADH-like_C"/>
</dbReference>
<dbReference type="SMART" id="SM00829">
    <property type="entry name" value="PKS_ER"/>
    <property type="match status" value="1"/>
</dbReference>
<dbReference type="InterPro" id="IPR036291">
    <property type="entry name" value="NAD(P)-bd_dom_sf"/>
</dbReference>
<dbReference type="SUPFAM" id="SSF51735">
    <property type="entry name" value="NAD(P)-binding Rossmann-fold domains"/>
    <property type="match status" value="1"/>
</dbReference>
<dbReference type="RefSeq" id="WP_066918302.1">
    <property type="nucleotide sequence ID" value="NZ_BPQO01000010.1"/>
</dbReference>
<dbReference type="InterPro" id="IPR013154">
    <property type="entry name" value="ADH-like_N"/>
</dbReference>
<dbReference type="SUPFAM" id="SSF50129">
    <property type="entry name" value="GroES-like"/>
    <property type="match status" value="1"/>
</dbReference>
<dbReference type="PANTHER" id="PTHR48106">
    <property type="entry name" value="QUINONE OXIDOREDUCTASE PIG3-RELATED"/>
    <property type="match status" value="1"/>
</dbReference>
<dbReference type="Gene3D" id="3.90.180.10">
    <property type="entry name" value="Medium-chain alcohol dehydrogenases, catalytic domain"/>
    <property type="match status" value="1"/>
</dbReference>
<dbReference type="Pfam" id="PF00107">
    <property type="entry name" value="ADH_zinc_N"/>
    <property type="match status" value="1"/>
</dbReference>
<organism evidence="4 5">
    <name type="scientific">Methylobacterium hispanicum</name>
    <dbReference type="NCBI Taxonomy" id="270350"/>
    <lineage>
        <taxon>Bacteria</taxon>
        <taxon>Pseudomonadati</taxon>
        <taxon>Pseudomonadota</taxon>
        <taxon>Alphaproteobacteria</taxon>
        <taxon>Hyphomicrobiales</taxon>
        <taxon>Methylobacteriaceae</taxon>
        <taxon>Methylobacterium</taxon>
    </lineage>
</organism>
<keyword evidence="1" id="KW-0521">NADP</keyword>
<gene>
    <name evidence="4" type="primary">qorA_1</name>
    <name evidence="4" type="ORF">BHAOGJBA_2747</name>
</gene>
<dbReference type="Pfam" id="PF08240">
    <property type="entry name" value="ADH_N"/>
    <property type="match status" value="1"/>
</dbReference>
<dbReference type="InterPro" id="IPR011032">
    <property type="entry name" value="GroES-like_sf"/>
</dbReference>
<proteinExistence type="predicted"/>
<dbReference type="GO" id="GO:0035925">
    <property type="term" value="F:mRNA 3'-UTR AU-rich region binding"/>
    <property type="evidence" value="ECO:0007669"/>
    <property type="project" value="TreeGrafter"/>
</dbReference>
<evidence type="ECO:0000256" key="1">
    <source>
        <dbReference type="ARBA" id="ARBA00022857"/>
    </source>
</evidence>
<accession>A0AAV4ZM49</accession>
<evidence type="ECO:0000313" key="5">
    <source>
        <dbReference type="Proteomes" id="UP001055247"/>
    </source>
</evidence>
<reference evidence="4" key="2">
    <citation type="submission" date="2021-08" db="EMBL/GenBank/DDBJ databases">
        <authorList>
            <person name="Tani A."/>
            <person name="Ola A."/>
            <person name="Ogura Y."/>
            <person name="Katsura K."/>
            <person name="Hayashi T."/>
        </authorList>
    </citation>
    <scope>NUCLEOTIDE SEQUENCE</scope>
    <source>
        <strain evidence="4">DSM 16372</strain>
    </source>
</reference>